<dbReference type="SUPFAM" id="SSF55073">
    <property type="entry name" value="Nucleotide cyclase"/>
    <property type="match status" value="1"/>
</dbReference>
<dbReference type="RefSeq" id="WP_186943715.1">
    <property type="nucleotide sequence ID" value="NZ_JACOGA010000023.1"/>
</dbReference>
<feature type="transmembrane region" description="Helical" evidence="8">
    <location>
        <begin position="77"/>
        <end position="95"/>
    </location>
</feature>
<dbReference type="Gene3D" id="3.30.70.270">
    <property type="match status" value="1"/>
</dbReference>
<dbReference type="SMART" id="SM00267">
    <property type="entry name" value="GGDEF"/>
    <property type="match status" value="1"/>
</dbReference>
<organism evidence="10 11">
    <name type="scientific">Undibacterium flavidum</name>
    <dbReference type="NCBI Taxonomy" id="2762297"/>
    <lineage>
        <taxon>Bacteria</taxon>
        <taxon>Pseudomonadati</taxon>
        <taxon>Pseudomonadota</taxon>
        <taxon>Betaproteobacteria</taxon>
        <taxon>Burkholderiales</taxon>
        <taxon>Oxalobacteraceae</taxon>
        <taxon>Undibacterium</taxon>
    </lineage>
</organism>
<reference evidence="10 11" key="1">
    <citation type="submission" date="2020-08" db="EMBL/GenBank/DDBJ databases">
        <title>Novel species isolated from subtropical streams in China.</title>
        <authorList>
            <person name="Lu H."/>
        </authorList>
    </citation>
    <scope>NUCLEOTIDE SEQUENCE [LARGE SCALE GENOMIC DNA]</scope>
    <source>
        <strain evidence="10 11">LX15W</strain>
    </source>
</reference>
<evidence type="ECO:0000259" key="9">
    <source>
        <dbReference type="PROSITE" id="PS50887"/>
    </source>
</evidence>
<evidence type="ECO:0000313" key="11">
    <source>
        <dbReference type="Proteomes" id="UP000624279"/>
    </source>
</evidence>
<feature type="transmembrane region" description="Helical" evidence="8">
    <location>
        <begin position="33"/>
        <end position="57"/>
    </location>
</feature>
<feature type="transmembrane region" description="Helical" evidence="8">
    <location>
        <begin position="209"/>
        <end position="225"/>
    </location>
</feature>
<name>A0ABR6YGN6_9BURK</name>
<dbReference type="CDD" id="cd01949">
    <property type="entry name" value="GGDEF"/>
    <property type="match status" value="1"/>
</dbReference>
<evidence type="ECO:0000256" key="4">
    <source>
        <dbReference type="ARBA" id="ARBA00022692"/>
    </source>
</evidence>
<evidence type="ECO:0000256" key="7">
    <source>
        <dbReference type="ARBA" id="ARBA00034247"/>
    </source>
</evidence>
<comment type="catalytic activity">
    <reaction evidence="7">
        <text>2 GTP = 3',3'-c-di-GMP + 2 diphosphate</text>
        <dbReference type="Rhea" id="RHEA:24898"/>
        <dbReference type="ChEBI" id="CHEBI:33019"/>
        <dbReference type="ChEBI" id="CHEBI:37565"/>
        <dbReference type="ChEBI" id="CHEBI:58805"/>
        <dbReference type="EC" id="2.7.7.65"/>
    </reaction>
</comment>
<feature type="transmembrane region" description="Helical" evidence="8">
    <location>
        <begin position="6"/>
        <end position="26"/>
    </location>
</feature>
<keyword evidence="4 8" id="KW-0812">Transmembrane</keyword>
<dbReference type="EMBL" id="JACOGA010000023">
    <property type="protein sequence ID" value="MBC3875750.1"/>
    <property type="molecule type" value="Genomic_DNA"/>
</dbReference>
<dbReference type="PANTHER" id="PTHR45138">
    <property type="entry name" value="REGULATORY COMPONENTS OF SENSORY TRANSDUCTION SYSTEM"/>
    <property type="match status" value="1"/>
</dbReference>
<comment type="subcellular location">
    <subcellularLocation>
        <location evidence="1">Cell membrane</location>
        <topology evidence="1">Multi-pass membrane protein</topology>
    </subcellularLocation>
</comment>
<dbReference type="Pfam" id="PF00990">
    <property type="entry name" value="GGDEF"/>
    <property type="match status" value="1"/>
</dbReference>
<keyword evidence="3" id="KW-1003">Cell membrane</keyword>
<dbReference type="InterPro" id="IPR043128">
    <property type="entry name" value="Rev_trsase/Diguanyl_cyclase"/>
</dbReference>
<dbReference type="InterPro" id="IPR050469">
    <property type="entry name" value="Diguanylate_Cyclase"/>
</dbReference>
<protein>
    <recommendedName>
        <fullName evidence="2">diguanylate cyclase</fullName>
        <ecNumber evidence="2">2.7.7.65</ecNumber>
    </recommendedName>
</protein>
<feature type="transmembrane region" description="Helical" evidence="8">
    <location>
        <begin position="232"/>
        <end position="254"/>
    </location>
</feature>
<dbReference type="Proteomes" id="UP000624279">
    <property type="component" value="Unassembled WGS sequence"/>
</dbReference>
<keyword evidence="11" id="KW-1185">Reference proteome</keyword>
<dbReference type="EC" id="2.7.7.65" evidence="2"/>
<keyword evidence="6 8" id="KW-0472">Membrane</keyword>
<accession>A0ABR6YGN6</accession>
<keyword evidence="5 8" id="KW-1133">Transmembrane helix</keyword>
<proteinExistence type="predicted"/>
<sequence length="459" mass="51180">MPSFSLILLSILYFLTARFGMAVFALQPTNITLLWLPAGIGLIMVLIGKARALPLILTASFLANWSGMQLPDLWHSNLHTAIAAIADTLAAWIAASLLRKYFTHGLQRAADLFRFVFLVCFLPTLCSGIILVSNLVIGSYLPANHFFTLLAKMIAADSLGILLIYPLYADWRAGSEGKESFIDANIAPNFAYILIALGGVWLAFRQFPGAIYFFPAIALLLAYRAKASAVSFLLLTATVVLLSLSTKNLGPFAIANQDQAHLLLMSFIMFTTLATQSVSIQQRQLDLSIEQSQSWQQKAMHDNLTGLHNRAYFENILADEWQRYRKFHRTFVLAMLDIDHFKHINDVYGHAAGDEVLRTIAKVLPQSLRQIDIVCRYGGEEFTLLLPGTNLDEAKIILERLRAAIQNTPFVFGDQTLQVTVSIGAVIAKEDLHDHHEMLVRSDKQMYQAKAAGRNRVEI</sequence>
<gene>
    <name evidence="10" type="ORF">H8K55_19335</name>
</gene>
<dbReference type="PANTHER" id="PTHR45138:SF9">
    <property type="entry name" value="DIGUANYLATE CYCLASE DGCM-RELATED"/>
    <property type="match status" value="1"/>
</dbReference>
<feature type="domain" description="GGDEF" evidence="9">
    <location>
        <begin position="329"/>
        <end position="459"/>
    </location>
</feature>
<feature type="transmembrane region" description="Helical" evidence="8">
    <location>
        <begin position="149"/>
        <end position="169"/>
    </location>
</feature>
<dbReference type="InterPro" id="IPR007895">
    <property type="entry name" value="MASE1"/>
</dbReference>
<evidence type="ECO:0000256" key="5">
    <source>
        <dbReference type="ARBA" id="ARBA00022989"/>
    </source>
</evidence>
<feature type="transmembrane region" description="Helical" evidence="8">
    <location>
        <begin position="115"/>
        <end position="137"/>
    </location>
</feature>
<evidence type="ECO:0000256" key="1">
    <source>
        <dbReference type="ARBA" id="ARBA00004651"/>
    </source>
</evidence>
<evidence type="ECO:0000256" key="2">
    <source>
        <dbReference type="ARBA" id="ARBA00012528"/>
    </source>
</evidence>
<evidence type="ECO:0000256" key="6">
    <source>
        <dbReference type="ARBA" id="ARBA00023136"/>
    </source>
</evidence>
<dbReference type="NCBIfam" id="TIGR00254">
    <property type="entry name" value="GGDEF"/>
    <property type="match status" value="1"/>
</dbReference>
<dbReference type="Pfam" id="PF05231">
    <property type="entry name" value="MASE1"/>
    <property type="match status" value="1"/>
</dbReference>
<feature type="transmembrane region" description="Helical" evidence="8">
    <location>
        <begin position="181"/>
        <end position="203"/>
    </location>
</feature>
<evidence type="ECO:0000256" key="8">
    <source>
        <dbReference type="SAM" id="Phobius"/>
    </source>
</evidence>
<evidence type="ECO:0000313" key="10">
    <source>
        <dbReference type="EMBL" id="MBC3875750.1"/>
    </source>
</evidence>
<dbReference type="PROSITE" id="PS50887">
    <property type="entry name" value="GGDEF"/>
    <property type="match status" value="1"/>
</dbReference>
<dbReference type="InterPro" id="IPR029787">
    <property type="entry name" value="Nucleotide_cyclase"/>
</dbReference>
<evidence type="ECO:0000256" key="3">
    <source>
        <dbReference type="ARBA" id="ARBA00022475"/>
    </source>
</evidence>
<comment type="caution">
    <text evidence="10">The sequence shown here is derived from an EMBL/GenBank/DDBJ whole genome shotgun (WGS) entry which is preliminary data.</text>
</comment>
<dbReference type="InterPro" id="IPR000160">
    <property type="entry name" value="GGDEF_dom"/>
</dbReference>